<gene>
    <name evidence="2" type="ORF">DCS45_02875</name>
</gene>
<name>A0A348W8E5_9RHOB</name>
<evidence type="ECO:0000256" key="1">
    <source>
        <dbReference type="SAM" id="Phobius"/>
    </source>
</evidence>
<keyword evidence="1" id="KW-0472">Membrane</keyword>
<dbReference type="InterPro" id="IPR010331">
    <property type="entry name" value="ExoD"/>
</dbReference>
<sequence>MAQQERGGTERESAAQIIDSVRDRVRARREPEVGDVITVLGRKSYAPLLMVPGLALVSPLSGIPGFSSICGITIALVSLQMMAHRRVLWLPKWLRHRQLDKERGPKVIGWFRRPARWLDRVSRNRMALLTRRPLVVLPLSFCLLAGLIIPFLEMLPFTSSILGGVVAIIGAGLFARDGLITLLGMGLVIAAASAAIYAI</sequence>
<evidence type="ECO:0000313" key="2">
    <source>
        <dbReference type="EMBL" id="HAR50807.1"/>
    </source>
</evidence>
<dbReference type="Proteomes" id="UP000264719">
    <property type="component" value="Unassembled WGS sequence"/>
</dbReference>
<dbReference type="PANTHER" id="PTHR41795:SF1">
    <property type="entry name" value="EXOPOLYSACCHARIDE SYNTHESIS PROTEIN"/>
    <property type="match status" value="1"/>
</dbReference>
<feature type="transmembrane region" description="Helical" evidence="1">
    <location>
        <begin position="133"/>
        <end position="151"/>
    </location>
</feature>
<comment type="caution">
    <text evidence="2">The sequence shown here is derived from an EMBL/GenBank/DDBJ whole genome shotgun (WGS) entry which is preliminary data.</text>
</comment>
<dbReference type="EMBL" id="DMVW01000030">
    <property type="protein sequence ID" value="HAR50807.1"/>
    <property type="molecule type" value="Genomic_DNA"/>
</dbReference>
<dbReference type="PANTHER" id="PTHR41795">
    <property type="entry name" value="EXOPOLYSACCHARIDE SYNTHESIS PROTEIN"/>
    <property type="match status" value="1"/>
</dbReference>
<accession>A0A348W8E5</accession>
<keyword evidence="1" id="KW-0812">Transmembrane</keyword>
<feature type="transmembrane region" description="Helical" evidence="1">
    <location>
        <begin position="54"/>
        <end position="79"/>
    </location>
</feature>
<proteinExistence type="predicted"/>
<keyword evidence="1" id="KW-1133">Transmembrane helix</keyword>
<reference evidence="2 3" key="1">
    <citation type="journal article" date="2018" name="Nat. Biotechnol.">
        <title>A standardized bacterial taxonomy based on genome phylogeny substantially revises the tree of life.</title>
        <authorList>
            <person name="Parks D.H."/>
            <person name="Chuvochina M."/>
            <person name="Waite D.W."/>
            <person name="Rinke C."/>
            <person name="Skarshewski A."/>
            <person name="Chaumeil P.A."/>
            <person name="Hugenholtz P."/>
        </authorList>
    </citation>
    <scope>NUCLEOTIDE SEQUENCE [LARGE SCALE GENOMIC DNA]</scope>
    <source>
        <strain evidence="2">UBA9169</strain>
    </source>
</reference>
<dbReference type="Pfam" id="PF06055">
    <property type="entry name" value="ExoD"/>
    <property type="match status" value="1"/>
</dbReference>
<dbReference type="AlphaFoldDB" id="A0A348W8E5"/>
<evidence type="ECO:0000313" key="3">
    <source>
        <dbReference type="Proteomes" id="UP000264719"/>
    </source>
</evidence>
<dbReference type="PIRSF" id="PIRSF033239">
    <property type="entry name" value="ExoD"/>
    <property type="match status" value="1"/>
</dbReference>
<organism evidence="2 3">
    <name type="scientific">Roseovarius nubinhibens</name>
    <dbReference type="NCBI Taxonomy" id="314263"/>
    <lineage>
        <taxon>Bacteria</taxon>
        <taxon>Pseudomonadati</taxon>
        <taxon>Pseudomonadota</taxon>
        <taxon>Alphaproteobacteria</taxon>
        <taxon>Rhodobacterales</taxon>
        <taxon>Roseobacteraceae</taxon>
        <taxon>Roseovarius</taxon>
    </lineage>
</organism>
<feature type="transmembrane region" description="Helical" evidence="1">
    <location>
        <begin position="157"/>
        <end position="174"/>
    </location>
</feature>
<dbReference type="RefSeq" id="WP_339855331.1">
    <property type="nucleotide sequence ID" value="NZ_CAXAXR010000019.1"/>
</dbReference>
<feature type="transmembrane region" description="Helical" evidence="1">
    <location>
        <begin position="179"/>
        <end position="198"/>
    </location>
</feature>
<protein>
    <submittedName>
        <fullName evidence="2">Exopolysaccharide biosynthesis protein exod</fullName>
    </submittedName>
</protein>